<dbReference type="PROSITE" id="PS00687">
    <property type="entry name" value="ALDEHYDE_DEHYDR_GLU"/>
    <property type="match status" value="1"/>
</dbReference>
<evidence type="ECO:0000313" key="6">
    <source>
        <dbReference type="EMBL" id="SLN69473.1"/>
    </source>
</evidence>
<dbReference type="InterPro" id="IPR016161">
    <property type="entry name" value="Ald_DH/histidinol_DH"/>
</dbReference>
<comment type="similarity">
    <text evidence="1 4">Belongs to the aldehyde dehydrogenase family.</text>
</comment>
<dbReference type="Gene3D" id="3.40.309.10">
    <property type="entry name" value="Aldehyde Dehydrogenase, Chain A, domain 2"/>
    <property type="match status" value="1"/>
</dbReference>
<feature type="domain" description="Aldehyde dehydrogenase" evidence="5">
    <location>
        <begin position="14"/>
        <end position="474"/>
    </location>
</feature>
<dbReference type="InterPro" id="IPR016163">
    <property type="entry name" value="Ald_DH_C"/>
</dbReference>
<dbReference type="InterPro" id="IPR016162">
    <property type="entry name" value="Ald_DH_N"/>
</dbReference>
<evidence type="ECO:0000256" key="2">
    <source>
        <dbReference type="ARBA" id="ARBA00023002"/>
    </source>
</evidence>
<dbReference type="FunFam" id="3.40.309.10:FF:000012">
    <property type="entry name" value="Betaine aldehyde dehydrogenase"/>
    <property type="match status" value="1"/>
</dbReference>
<evidence type="ECO:0000256" key="1">
    <source>
        <dbReference type="ARBA" id="ARBA00009986"/>
    </source>
</evidence>
<dbReference type="EMBL" id="FWFV01000016">
    <property type="protein sequence ID" value="SLN69473.1"/>
    <property type="molecule type" value="Genomic_DNA"/>
</dbReference>
<protein>
    <submittedName>
        <fullName evidence="6">Aldehyde dehydrogenase, thermostable</fullName>
        <ecNumber evidence="6">1.2.1.5</ecNumber>
    </submittedName>
</protein>
<reference evidence="6 7" key="1">
    <citation type="submission" date="2017-03" db="EMBL/GenBank/DDBJ databases">
        <authorList>
            <person name="Afonso C.L."/>
            <person name="Miller P.J."/>
            <person name="Scott M.A."/>
            <person name="Spackman E."/>
            <person name="Goraichik I."/>
            <person name="Dimitrov K.M."/>
            <person name="Suarez D.L."/>
            <person name="Swayne D.E."/>
        </authorList>
    </citation>
    <scope>NUCLEOTIDE SEQUENCE [LARGE SCALE GENOMIC DNA]</scope>
    <source>
        <strain evidence="6 7">CECT 7066</strain>
    </source>
</reference>
<organism evidence="6 7">
    <name type="scientific">Palleronia marisminoris</name>
    <dbReference type="NCBI Taxonomy" id="315423"/>
    <lineage>
        <taxon>Bacteria</taxon>
        <taxon>Pseudomonadati</taxon>
        <taxon>Pseudomonadota</taxon>
        <taxon>Alphaproteobacteria</taxon>
        <taxon>Rhodobacterales</taxon>
        <taxon>Roseobacteraceae</taxon>
        <taxon>Palleronia</taxon>
    </lineage>
</organism>
<dbReference type="SUPFAM" id="SSF53720">
    <property type="entry name" value="ALDH-like"/>
    <property type="match status" value="1"/>
</dbReference>
<dbReference type="InterPro" id="IPR029510">
    <property type="entry name" value="Ald_DH_CS_GLU"/>
</dbReference>
<evidence type="ECO:0000256" key="4">
    <source>
        <dbReference type="RuleBase" id="RU003345"/>
    </source>
</evidence>
<sequence length="479" mass="51440">MIYANFIDGREVQSADAVENVNPSDTDDVIGQFARAQPKDVDDAVAAARRALPGWAASLPGERHDILRRAADEIFARKEELGRALSREEGKTLAEGIGEVVRAGQLLGFFAGEALRLSGELLPSVRPGVEVGMTREPLGVVGLITPWNFPIAIPAWKIAPALAWGNAVVFKPAELVPHSAWLLVDILNRAGLPKGVLNLVMGQGSRIGQAMIDHPDIEAISFTGSVATGRRIAAGCVAATPMKKVQLEMGGKNPFVVLDDADLEVAVEAAVNGAFFSTGQRCTASSRLIVTERIHDRFVAALIDKIDSLRVGHALKEGTQIGPVVDQGQLEIDQRYLEIGRREGATLKHGGRRLEQPTAGFYLEPALFTEVNNGMAVAREEIFGPVAAVIRVRDYDEALAVSNDTEFGLSAGIATTSLKYASHFRRHAQAGMVMVNLPTAGVDYHVAFGGRKASSYGAREQGAYSREFYSIMKTAYVAS</sequence>
<dbReference type="RefSeq" id="WP_085855466.1">
    <property type="nucleotide sequence ID" value="NZ_FOPF01000017.1"/>
</dbReference>
<dbReference type="OrthoDB" id="9812625at2"/>
<evidence type="ECO:0000259" key="5">
    <source>
        <dbReference type="Pfam" id="PF00171"/>
    </source>
</evidence>
<dbReference type="STRING" id="315423.SAMN04488020_1177"/>
<evidence type="ECO:0000256" key="3">
    <source>
        <dbReference type="PROSITE-ProRule" id="PRU10007"/>
    </source>
</evidence>
<dbReference type="PROSITE" id="PS00070">
    <property type="entry name" value="ALDEHYDE_DEHYDR_CYS"/>
    <property type="match status" value="1"/>
</dbReference>
<dbReference type="CDD" id="cd07097">
    <property type="entry name" value="ALDH_KGSADH-YcbD"/>
    <property type="match status" value="1"/>
</dbReference>
<dbReference type="InterPro" id="IPR016160">
    <property type="entry name" value="Ald_DH_CS_CYS"/>
</dbReference>
<dbReference type="PANTHER" id="PTHR11699">
    <property type="entry name" value="ALDEHYDE DEHYDROGENASE-RELATED"/>
    <property type="match status" value="1"/>
</dbReference>
<dbReference type="InterPro" id="IPR015590">
    <property type="entry name" value="Aldehyde_DH_dom"/>
</dbReference>
<gene>
    <name evidence="6" type="primary">aldHT</name>
    <name evidence="6" type="ORF">PAM7066_03508</name>
</gene>
<evidence type="ECO:0000313" key="7">
    <source>
        <dbReference type="Proteomes" id="UP000193870"/>
    </source>
</evidence>
<dbReference type="AlphaFoldDB" id="A0A1Y5TQF5"/>
<name>A0A1Y5TQF5_9RHOB</name>
<proteinExistence type="inferred from homology"/>
<dbReference type="EC" id="1.2.1.5" evidence="6"/>
<dbReference type="FunFam" id="3.40.605.10:FF:000007">
    <property type="entry name" value="NAD/NADP-dependent betaine aldehyde dehydrogenase"/>
    <property type="match status" value="1"/>
</dbReference>
<dbReference type="GO" id="GO:0004030">
    <property type="term" value="F:aldehyde dehydrogenase [NAD(P)+] activity"/>
    <property type="evidence" value="ECO:0007669"/>
    <property type="project" value="UniProtKB-EC"/>
</dbReference>
<dbReference type="Pfam" id="PF00171">
    <property type="entry name" value="Aldedh"/>
    <property type="match status" value="1"/>
</dbReference>
<feature type="active site" evidence="3">
    <location>
        <position position="248"/>
    </location>
</feature>
<dbReference type="Proteomes" id="UP000193870">
    <property type="component" value="Unassembled WGS sequence"/>
</dbReference>
<accession>A0A1Y5TQF5</accession>
<keyword evidence="2 4" id="KW-0560">Oxidoreductase</keyword>
<keyword evidence="7" id="KW-1185">Reference proteome</keyword>
<dbReference type="Gene3D" id="3.40.605.10">
    <property type="entry name" value="Aldehyde Dehydrogenase, Chain A, domain 1"/>
    <property type="match status" value="1"/>
</dbReference>